<dbReference type="AlphaFoldDB" id="A0A9W5TC79"/>
<evidence type="ECO:0000313" key="2">
    <source>
        <dbReference type="Proteomes" id="UP001057455"/>
    </source>
</evidence>
<proteinExistence type="predicted"/>
<dbReference type="EMBL" id="BLIY01000008">
    <property type="protein sequence ID" value="GFE54048.1"/>
    <property type="molecule type" value="Genomic_DNA"/>
</dbReference>
<dbReference type="Proteomes" id="UP001057455">
    <property type="component" value="Unassembled WGS sequence"/>
</dbReference>
<dbReference type="OrthoDB" id="365741at2759"/>
<organism evidence="1 2">
    <name type="scientific">Babesia ovis</name>
    <dbReference type="NCBI Taxonomy" id="5869"/>
    <lineage>
        <taxon>Eukaryota</taxon>
        <taxon>Sar</taxon>
        <taxon>Alveolata</taxon>
        <taxon>Apicomplexa</taxon>
        <taxon>Aconoidasida</taxon>
        <taxon>Piroplasmida</taxon>
        <taxon>Babesiidae</taxon>
        <taxon>Babesia</taxon>
    </lineage>
</organism>
<name>A0A9W5TC79_BABOV</name>
<sequence>MCAMLSSVYAIDDIIRDLKDTRTNESLVMAKTIETLHNEKNYSEKVIRAAYDLCEEETGETLPSCLMHAIHVQKLLDDHKLHICTFDFLVGVVAECAIECFEHYNVRCLECVGKPIPNLINCVKNGPDMYANED</sequence>
<reference evidence="1" key="1">
    <citation type="submission" date="2019-12" db="EMBL/GenBank/DDBJ databases">
        <title>Genome sequence of Babesia ovis.</title>
        <authorList>
            <person name="Yamagishi J."/>
            <person name="Sevinc F."/>
            <person name="Xuan X."/>
        </authorList>
    </citation>
    <scope>NUCLEOTIDE SEQUENCE</scope>
    <source>
        <strain evidence="1">Selcuk</strain>
    </source>
</reference>
<gene>
    <name evidence="1" type="ORF">BaOVIS_014520</name>
</gene>
<protein>
    <submittedName>
        <fullName evidence="1">Uncharacterized protein</fullName>
    </submittedName>
</protein>
<keyword evidence="2" id="KW-1185">Reference proteome</keyword>
<evidence type="ECO:0000313" key="1">
    <source>
        <dbReference type="EMBL" id="GFE54048.1"/>
    </source>
</evidence>
<comment type="caution">
    <text evidence="1">The sequence shown here is derived from an EMBL/GenBank/DDBJ whole genome shotgun (WGS) entry which is preliminary data.</text>
</comment>
<accession>A0A9W5TC79</accession>